<dbReference type="Pfam" id="PF26309">
    <property type="entry name" value="DUF8082"/>
    <property type="match status" value="1"/>
</dbReference>
<keyword evidence="3" id="KW-0614">Plasmid</keyword>
<organism evidence="3 4">
    <name type="scientific">Acaryochloris marina (strain MBIC 11017)</name>
    <dbReference type="NCBI Taxonomy" id="329726"/>
    <lineage>
        <taxon>Bacteria</taxon>
        <taxon>Bacillati</taxon>
        <taxon>Cyanobacteriota</taxon>
        <taxon>Cyanophyceae</taxon>
        <taxon>Acaryochloridales</taxon>
        <taxon>Acaryochloridaceae</taxon>
        <taxon>Acaryochloris</taxon>
    </lineage>
</organism>
<dbReference type="InterPro" id="IPR058395">
    <property type="entry name" value="DUF8082"/>
</dbReference>
<geneLocation type="plasmid" evidence="3 4">
    <name>pREB5</name>
</geneLocation>
<sequence>MSIIQSVDLEAKGLLHDQSSSLTIQGKWFKPGPSFRKSLRQAAIEFCKDARTQGRQYILVEFPTYFMAWRRFIPKDAAPSHKVYAKDSSPPDEKLSPTSAKPSEQGIKSKDSKYSEKLEADQASPTLIDSEFIEQCKAELAVHIGPMAEILIEDALTQIEQNKPEKLIEALASYIHDPKASNAFTLKLAQVIFTR</sequence>
<feature type="domain" description="DUF8082" evidence="2">
    <location>
        <begin position="131"/>
        <end position="192"/>
    </location>
</feature>
<accession>A8ZPJ8</accession>
<dbReference type="KEGG" id="amr:AM1_E0165"/>
<dbReference type="OrthoDB" id="585088at2"/>
<dbReference type="AlphaFoldDB" id="A8ZPJ8"/>
<evidence type="ECO:0000256" key="1">
    <source>
        <dbReference type="SAM" id="MobiDB-lite"/>
    </source>
</evidence>
<dbReference type="EMBL" id="CP000842">
    <property type="protein sequence ID" value="ABW32934.1"/>
    <property type="molecule type" value="Genomic_DNA"/>
</dbReference>
<reference evidence="3 4" key="1">
    <citation type="journal article" date="2008" name="Proc. Natl. Acad. Sci. U.S.A.">
        <title>Niche adaptation and genome expansion in the chlorophyll d-producing cyanobacterium Acaryochloris marina.</title>
        <authorList>
            <person name="Swingley W.D."/>
            <person name="Chen M."/>
            <person name="Cheung P.C."/>
            <person name="Conrad A.L."/>
            <person name="Dejesa L.C."/>
            <person name="Hao J."/>
            <person name="Honchak B.M."/>
            <person name="Karbach L.E."/>
            <person name="Kurdoglu A."/>
            <person name="Lahiri S."/>
            <person name="Mastrian S.D."/>
            <person name="Miyashita H."/>
            <person name="Page L."/>
            <person name="Ramakrishna P."/>
            <person name="Satoh S."/>
            <person name="Sattley W.M."/>
            <person name="Shimada Y."/>
            <person name="Taylor H.L."/>
            <person name="Tomo T."/>
            <person name="Tsuchiya T."/>
            <person name="Wang Z.T."/>
            <person name="Raymond J."/>
            <person name="Mimuro M."/>
            <person name="Blankenship R.E."/>
            <person name="Touchman J.W."/>
        </authorList>
    </citation>
    <scope>NUCLEOTIDE SEQUENCE [LARGE SCALE GENOMIC DNA]</scope>
    <source>
        <strain evidence="4">MBIC 11017</strain>
        <plasmid evidence="4">Plasmid pREB5</plasmid>
    </source>
</reference>
<dbReference type="RefSeq" id="WP_012167919.1">
    <property type="nucleotide sequence ID" value="NC_009930.1"/>
</dbReference>
<evidence type="ECO:0000313" key="3">
    <source>
        <dbReference type="EMBL" id="ABW32934.1"/>
    </source>
</evidence>
<feature type="region of interest" description="Disordered" evidence="1">
    <location>
        <begin position="81"/>
        <end position="115"/>
    </location>
</feature>
<gene>
    <name evidence="3" type="ordered locus">AM1_E0165</name>
</gene>
<protein>
    <recommendedName>
        <fullName evidence="2">DUF8082 domain-containing protein</fullName>
    </recommendedName>
</protein>
<proteinExistence type="predicted"/>
<dbReference type="Proteomes" id="UP000000268">
    <property type="component" value="Plasmid pREB5"/>
</dbReference>
<evidence type="ECO:0000313" key="4">
    <source>
        <dbReference type="Proteomes" id="UP000000268"/>
    </source>
</evidence>
<evidence type="ECO:0000259" key="2">
    <source>
        <dbReference type="Pfam" id="PF26309"/>
    </source>
</evidence>
<dbReference type="HOGENOM" id="CLU_1465202_0_0_3"/>
<name>A8ZPJ8_ACAM1</name>
<keyword evidence="4" id="KW-1185">Reference proteome</keyword>